<dbReference type="InterPro" id="IPR013130">
    <property type="entry name" value="Fe3_Rdtase_TM_dom"/>
</dbReference>
<dbReference type="InterPro" id="IPR017938">
    <property type="entry name" value="Riboflavin_synthase-like_b-brl"/>
</dbReference>
<dbReference type="CDD" id="cd06186">
    <property type="entry name" value="NOX_Duox_like_FAD_NADP"/>
    <property type="match status" value="1"/>
</dbReference>
<dbReference type="InterPro" id="IPR051410">
    <property type="entry name" value="Ferric/Cupric_Reductase"/>
</dbReference>
<dbReference type="VEuPathDB" id="FungiDB:PV06_11633"/>
<dbReference type="STRING" id="215243.A0A0D2CYE0"/>
<keyword evidence="3" id="KW-0813">Transport</keyword>
<evidence type="ECO:0000256" key="4">
    <source>
        <dbReference type="ARBA" id="ARBA00022475"/>
    </source>
</evidence>
<dbReference type="RefSeq" id="XP_016256269.1">
    <property type="nucleotide sequence ID" value="XM_016413343.1"/>
</dbReference>
<evidence type="ECO:0000313" key="12">
    <source>
        <dbReference type="EMBL" id="KIW36053.1"/>
    </source>
</evidence>
<dbReference type="PROSITE" id="PS51384">
    <property type="entry name" value="FAD_FR"/>
    <property type="match status" value="1"/>
</dbReference>
<keyword evidence="5 10" id="KW-0812">Transmembrane</keyword>
<feature type="transmembrane region" description="Helical" evidence="10">
    <location>
        <begin position="7"/>
        <end position="25"/>
    </location>
</feature>
<feature type="transmembrane region" description="Helical" evidence="10">
    <location>
        <begin position="57"/>
        <end position="78"/>
    </location>
</feature>
<dbReference type="Gene3D" id="3.40.50.80">
    <property type="entry name" value="Nucleotide-binding domain of ferredoxin-NADP reductase (FNR) module"/>
    <property type="match status" value="1"/>
</dbReference>
<dbReference type="EC" id="1.16.1.9" evidence="2"/>
<keyword evidence="6 10" id="KW-1133">Transmembrane helix</keyword>
<feature type="transmembrane region" description="Helical" evidence="10">
    <location>
        <begin position="211"/>
        <end position="237"/>
    </location>
</feature>
<evidence type="ECO:0000256" key="1">
    <source>
        <dbReference type="ARBA" id="ARBA00004651"/>
    </source>
</evidence>
<evidence type="ECO:0000313" key="13">
    <source>
        <dbReference type="Proteomes" id="UP000053342"/>
    </source>
</evidence>
<evidence type="ECO:0000256" key="9">
    <source>
        <dbReference type="ARBA" id="ARBA00048483"/>
    </source>
</evidence>
<evidence type="ECO:0000259" key="11">
    <source>
        <dbReference type="PROSITE" id="PS51384"/>
    </source>
</evidence>
<dbReference type="GO" id="GO:0015677">
    <property type="term" value="P:copper ion import"/>
    <property type="evidence" value="ECO:0007669"/>
    <property type="project" value="TreeGrafter"/>
</dbReference>
<feature type="transmembrane region" description="Helical" evidence="10">
    <location>
        <begin position="185"/>
        <end position="205"/>
    </location>
</feature>
<feature type="transmembrane region" description="Helical" evidence="10">
    <location>
        <begin position="158"/>
        <end position="178"/>
    </location>
</feature>
<keyword evidence="13" id="KW-1185">Reference proteome</keyword>
<protein>
    <recommendedName>
        <fullName evidence="2">ferric-chelate reductase (NADPH)</fullName>
        <ecNumber evidence="2">1.16.1.9</ecNumber>
    </recommendedName>
</protein>
<dbReference type="PANTHER" id="PTHR32361:SF26">
    <property type="entry name" value="FAD-BINDING 8 DOMAIN-CONTAINING PROTEIN-RELATED"/>
    <property type="match status" value="1"/>
</dbReference>
<evidence type="ECO:0000256" key="6">
    <source>
        <dbReference type="ARBA" id="ARBA00022989"/>
    </source>
</evidence>
<dbReference type="Pfam" id="PF08022">
    <property type="entry name" value="FAD_binding_8"/>
    <property type="match status" value="1"/>
</dbReference>
<dbReference type="HOGENOM" id="CLU_010365_8_1_1"/>
<evidence type="ECO:0000256" key="5">
    <source>
        <dbReference type="ARBA" id="ARBA00022692"/>
    </source>
</evidence>
<comment type="catalytic activity">
    <reaction evidence="9">
        <text>2 a Fe(II)-siderophore + NADP(+) + H(+) = 2 a Fe(III)-siderophore + NADPH</text>
        <dbReference type="Rhea" id="RHEA:28795"/>
        <dbReference type="Rhea" id="RHEA-COMP:11342"/>
        <dbReference type="Rhea" id="RHEA-COMP:11344"/>
        <dbReference type="ChEBI" id="CHEBI:15378"/>
        <dbReference type="ChEBI" id="CHEBI:29033"/>
        <dbReference type="ChEBI" id="CHEBI:29034"/>
        <dbReference type="ChEBI" id="CHEBI:57783"/>
        <dbReference type="ChEBI" id="CHEBI:58349"/>
        <dbReference type="EC" id="1.16.1.9"/>
    </reaction>
</comment>
<dbReference type="InterPro" id="IPR039261">
    <property type="entry name" value="FNR_nucleotide-bd"/>
</dbReference>
<dbReference type="Pfam" id="PF01794">
    <property type="entry name" value="Ferric_reduct"/>
    <property type="match status" value="1"/>
</dbReference>
<dbReference type="GO" id="GO:0052851">
    <property type="term" value="F:ferric-chelate reductase (NADPH) activity"/>
    <property type="evidence" value="ECO:0007669"/>
    <property type="project" value="UniProtKB-EC"/>
</dbReference>
<dbReference type="OrthoDB" id="4112385at2759"/>
<evidence type="ECO:0000256" key="3">
    <source>
        <dbReference type="ARBA" id="ARBA00022448"/>
    </source>
</evidence>
<keyword evidence="8 10" id="KW-0472">Membrane</keyword>
<dbReference type="InterPro" id="IPR017927">
    <property type="entry name" value="FAD-bd_FR_type"/>
</dbReference>
<feature type="domain" description="FAD-binding FR-type" evidence="11">
    <location>
        <begin position="237"/>
        <end position="355"/>
    </location>
</feature>
<dbReference type="GO" id="GO:0005886">
    <property type="term" value="C:plasma membrane"/>
    <property type="evidence" value="ECO:0007669"/>
    <property type="project" value="UniProtKB-SubCell"/>
</dbReference>
<dbReference type="GO" id="GO:0006826">
    <property type="term" value="P:iron ion transport"/>
    <property type="evidence" value="ECO:0007669"/>
    <property type="project" value="UniProtKB-ARBA"/>
</dbReference>
<organism evidence="12 13">
    <name type="scientific">Exophiala oligosperma</name>
    <dbReference type="NCBI Taxonomy" id="215243"/>
    <lineage>
        <taxon>Eukaryota</taxon>
        <taxon>Fungi</taxon>
        <taxon>Dikarya</taxon>
        <taxon>Ascomycota</taxon>
        <taxon>Pezizomycotina</taxon>
        <taxon>Eurotiomycetes</taxon>
        <taxon>Chaetothyriomycetidae</taxon>
        <taxon>Chaetothyriales</taxon>
        <taxon>Herpotrichiellaceae</taxon>
        <taxon>Exophiala</taxon>
    </lineage>
</organism>
<name>A0A0D2CYE0_9EURO</name>
<dbReference type="InterPro" id="IPR013112">
    <property type="entry name" value="FAD-bd_8"/>
</dbReference>
<evidence type="ECO:0000256" key="2">
    <source>
        <dbReference type="ARBA" id="ARBA00012668"/>
    </source>
</evidence>
<dbReference type="SUPFAM" id="SSF63380">
    <property type="entry name" value="Riboflavin synthase domain-like"/>
    <property type="match status" value="1"/>
</dbReference>
<evidence type="ECO:0000256" key="7">
    <source>
        <dbReference type="ARBA" id="ARBA00023065"/>
    </source>
</evidence>
<evidence type="ECO:0000256" key="10">
    <source>
        <dbReference type="SAM" id="Phobius"/>
    </source>
</evidence>
<dbReference type="AlphaFoldDB" id="A0A0D2CYE0"/>
<feature type="transmembrane region" description="Helical" evidence="10">
    <location>
        <begin position="127"/>
        <end position="146"/>
    </location>
</feature>
<keyword evidence="4" id="KW-1003">Cell membrane</keyword>
<reference evidence="12 13" key="1">
    <citation type="submission" date="2015-01" db="EMBL/GenBank/DDBJ databases">
        <title>The Genome Sequence of Exophiala oligosperma CBS72588.</title>
        <authorList>
            <consortium name="The Broad Institute Genomics Platform"/>
            <person name="Cuomo C."/>
            <person name="de Hoog S."/>
            <person name="Gorbushina A."/>
            <person name="Stielow B."/>
            <person name="Teixiera M."/>
            <person name="Abouelleil A."/>
            <person name="Chapman S.B."/>
            <person name="Priest M."/>
            <person name="Young S.K."/>
            <person name="Wortman J."/>
            <person name="Nusbaum C."/>
            <person name="Birren B."/>
        </authorList>
    </citation>
    <scope>NUCLEOTIDE SEQUENCE [LARGE SCALE GENOMIC DNA]</scope>
    <source>
        <strain evidence="12 13">CBS 72588</strain>
    </source>
</reference>
<dbReference type="PANTHER" id="PTHR32361">
    <property type="entry name" value="FERRIC/CUPRIC REDUCTASE TRANSMEMBRANE COMPONENT"/>
    <property type="match status" value="1"/>
</dbReference>
<comment type="subcellular location">
    <subcellularLocation>
        <location evidence="1">Cell membrane</location>
        <topology evidence="1">Multi-pass membrane protein</topology>
    </subcellularLocation>
</comment>
<gene>
    <name evidence="12" type="ORF">PV06_11633</name>
</gene>
<keyword evidence="7" id="KW-0406">Ion transport</keyword>
<dbReference type="GeneID" id="27363707"/>
<dbReference type="GO" id="GO:0006879">
    <property type="term" value="P:intracellular iron ion homeostasis"/>
    <property type="evidence" value="ECO:0007669"/>
    <property type="project" value="TreeGrafter"/>
</dbReference>
<evidence type="ECO:0000256" key="8">
    <source>
        <dbReference type="ARBA" id="ARBA00023136"/>
    </source>
</evidence>
<proteinExistence type="predicted"/>
<dbReference type="Proteomes" id="UP000053342">
    <property type="component" value="Unassembled WGS sequence"/>
</dbReference>
<accession>A0A0D2CYE0</accession>
<sequence>MSAVEIYAIVIGSIIVIRICSHLFAKCQELFQGPAFWLTNHLTRTNSIFESKWLGSWSWWSVLVQSVLIGTNLFVACYRSLDIATAARRAGEVALVNMGLFCLGPHLAFQADCLQVSLTKIKSIHRGTTWSFIIITTFHIVVLKPTQPVFTTKLSKQLYGVIAALAVAGILISSIRPLRRPSYEIFLRIHQLLSVAALYAVWSHVRGSSIFAQYCSTAVIACLGLGVVAQIFHVLWINRMFYRGLSRSRIFRAGHAVCLVVDTPTPLRLRPGQYINLTIPGLSFCSLFQSHPFYVSFAQDHERGTRLELMIEPRCGWTSKLLRRAQAQHPAGDHALSANSYLTLFSGPHGRSIGVENYGVVILVASGWGLMAQMPYLQALIRGFHNGTVKAQRIYLFWQLNTVADGAAARDLLNRALLDDTFDNAYILSISIYHLHDRIGAEELRLGRRVTFYEGAASWESLIHNTGAWRPSRPDDHTCRNVADFNPSAFVASGRRTIVMVSAAEPIRGRVRDACQQHCSAQLQLVELDYQPQE</sequence>
<dbReference type="EMBL" id="KN847378">
    <property type="protein sequence ID" value="KIW36053.1"/>
    <property type="molecule type" value="Genomic_DNA"/>
</dbReference>